<evidence type="ECO:0000313" key="7">
    <source>
        <dbReference type="EMBL" id="OGG16567.1"/>
    </source>
</evidence>
<gene>
    <name evidence="6" type="primary">mntH</name>
    <name evidence="7" type="ORF">A3D77_06160</name>
</gene>
<accession>A0A1F5ZX05</accession>
<dbReference type="GO" id="GO:0005384">
    <property type="term" value="F:manganese ion transmembrane transporter activity"/>
    <property type="evidence" value="ECO:0007669"/>
    <property type="project" value="TreeGrafter"/>
</dbReference>
<dbReference type="GO" id="GO:0046872">
    <property type="term" value="F:metal ion binding"/>
    <property type="evidence" value="ECO:0007669"/>
    <property type="project" value="UniProtKB-UniRule"/>
</dbReference>
<keyword evidence="4 6" id="KW-1133">Transmembrane helix</keyword>
<comment type="caution">
    <text evidence="7">The sequence shown here is derived from an EMBL/GenBank/DDBJ whole genome shotgun (WGS) entry which is preliminary data.</text>
</comment>
<evidence type="ECO:0000256" key="2">
    <source>
        <dbReference type="ARBA" id="ARBA00022448"/>
    </source>
</evidence>
<dbReference type="InterPro" id="IPR001046">
    <property type="entry name" value="NRAMP_fam"/>
</dbReference>
<dbReference type="AlphaFoldDB" id="A0A1F5ZX05"/>
<dbReference type="Pfam" id="PF01566">
    <property type="entry name" value="Nramp"/>
    <property type="match status" value="1"/>
</dbReference>
<protein>
    <recommendedName>
        <fullName evidence="6">Divalent metal cation transporter MntH</fullName>
    </recommendedName>
</protein>
<dbReference type="STRING" id="1798382.A3D77_06160"/>
<feature type="transmembrane region" description="Helical" evidence="6">
    <location>
        <begin position="123"/>
        <end position="149"/>
    </location>
</feature>
<evidence type="ECO:0000256" key="6">
    <source>
        <dbReference type="HAMAP-Rule" id="MF_00221"/>
    </source>
</evidence>
<evidence type="ECO:0000313" key="8">
    <source>
        <dbReference type="Proteomes" id="UP000176923"/>
    </source>
</evidence>
<comment type="subcellular location">
    <subcellularLocation>
        <location evidence="6">Cell membrane</location>
        <topology evidence="6">Multi-pass membrane protein</topology>
    </subcellularLocation>
    <subcellularLocation>
        <location evidence="1">Membrane</location>
        <topology evidence="1">Multi-pass membrane protein</topology>
    </subcellularLocation>
</comment>
<keyword evidence="6" id="KW-0769">Symport</keyword>
<keyword evidence="2 6" id="KW-0813">Transport</keyword>
<keyword evidence="6" id="KW-1003">Cell membrane</keyword>
<evidence type="ECO:0000256" key="1">
    <source>
        <dbReference type="ARBA" id="ARBA00004141"/>
    </source>
</evidence>
<dbReference type="NCBIfam" id="TIGR01197">
    <property type="entry name" value="nramp"/>
    <property type="match status" value="1"/>
</dbReference>
<dbReference type="PANTHER" id="PTHR11706:SF33">
    <property type="entry name" value="NATURAL RESISTANCE-ASSOCIATED MACROPHAGE PROTEIN 2"/>
    <property type="match status" value="1"/>
</dbReference>
<organism evidence="7 8">
    <name type="scientific">Candidatus Gottesmanbacteria bacterium RIFCSPHIGHO2_02_FULL_39_11</name>
    <dbReference type="NCBI Taxonomy" id="1798382"/>
    <lineage>
        <taxon>Bacteria</taxon>
        <taxon>Candidatus Gottesmaniibacteriota</taxon>
    </lineage>
</organism>
<feature type="transmembrane region" description="Helical" evidence="6">
    <location>
        <begin position="241"/>
        <end position="268"/>
    </location>
</feature>
<name>A0A1F5ZX05_9BACT</name>
<keyword evidence="6" id="KW-0406">Ion transport</keyword>
<dbReference type="PRINTS" id="PR00447">
    <property type="entry name" value="NATRESASSCMP"/>
</dbReference>
<feature type="transmembrane region" description="Helical" evidence="6">
    <location>
        <begin position="21"/>
        <end position="39"/>
    </location>
</feature>
<feature type="transmembrane region" description="Helical" evidence="6">
    <location>
        <begin position="335"/>
        <end position="353"/>
    </location>
</feature>
<dbReference type="GO" id="GO:0005886">
    <property type="term" value="C:plasma membrane"/>
    <property type="evidence" value="ECO:0007669"/>
    <property type="project" value="UniProtKB-SubCell"/>
</dbReference>
<comment type="function">
    <text evidence="6">H(+)-stimulated, divalent metal cation uptake system.</text>
</comment>
<evidence type="ECO:0000256" key="3">
    <source>
        <dbReference type="ARBA" id="ARBA00022692"/>
    </source>
</evidence>
<feature type="transmembrane region" description="Helical" evidence="6">
    <location>
        <begin position="161"/>
        <end position="180"/>
    </location>
</feature>
<evidence type="ECO:0000256" key="5">
    <source>
        <dbReference type="ARBA" id="ARBA00023136"/>
    </source>
</evidence>
<dbReference type="NCBIfam" id="NF001923">
    <property type="entry name" value="PRK00701.1"/>
    <property type="match status" value="1"/>
</dbReference>
<dbReference type="NCBIfam" id="NF037982">
    <property type="entry name" value="Nramp_1"/>
    <property type="match status" value="1"/>
</dbReference>
<comment type="similarity">
    <text evidence="6">Belongs to the NRAMP family.</text>
</comment>
<keyword evidence="5 6" id="KW-0472">Membrane</keyword>
<feature type="transmembrane region" description="Helical" evidence="6">
    <location>
        <begin position="59"/>
        <end position="77"/>
    </location>
</feature>
<proteinExistence type="inferred from homology"/>
<dbReference type="HAMAP" id="MF_00221">
    <property type="entry name" value="NRAMP"/>
    <property type="match status" value="1"/>
</dbReference>
<evidence type="ECO:0000256" key="4">
    <source>
        <dbReference type="ARBA" id="ARBA00022989"/>
    </source>
</evidence>
<dbReference type="Proteomes" id="UP000176923">
    <property type="component" value="Unassembled WGS sequence"/>
</dbReference>
<dbReference type="GO" id="GO:0034755">
    <property type="term" value="P:iron ion transmembrane transport"/>
    <property type="evidence" value="ECO:0007669"/>
    <property type="project" value="TreeGrafter"/>
</dbReference>
<feature type="transmembrane region" description="Helical" evidence="6">
    <location>
        <begin position="300"/>
        <end position="323"/>
    </location>
</feature>
<keyword evidence="3 6" id="KW-0812">Transmembrane</keyword>
<dbReference type="GO" id="GO:0015293">
    <property type="term" value="F:symporter activity"/>
    <property type="evidence" value="ECO:0007669"/>
    <property type="project" value="UniProtKB-UniRule"/>
</dbReference>
<feature type="transmembrane region" description="Helical" evidence="6">
    <location>
        <begin position="359"/>
        <end position="380"/>
    </location>
</feature>
<sequence>MSPKNKDNHAYRVVENGVVNIFSLVPFLGPAFIASVAYIDPGNFATNIQSGSMFGYKLIWVVVMANLMAMLFQMLSAKLGLATGYNLAELSRMHFKKPVVIGMWLSAEIAAMATDLAELLGSAIAIHLLFGIPLVYGALITGLIVFAVLTLDNYGYRPLEIVIAGLVGVIAVCYVVETFLSQPDWKEVGYHAVVPWLGGSQSIFLAVGIIGATVMPHVLYLHSSLTQSRVIPKNNLEKRRLFHLTLPDVVIAMGLAGLINISMLYMAAATFNAHGKTDIADIYTAYKTLTPLFGNAASTIFAISLLVSGISSSVVGTMSGQVIMQGFVGFKIPIFIRRLATMVPTFIIIFLGINSTHALVLSQVILSMVLPIPIITLIYLTRRHDVMGILTNKSATTYLAIIFGSVIVLLNLWLIAETFIPFLK</sequence>
<feature type="transmembrane region" description="Helical" evidence="6">
    <location>
        <begin position="200"/>
        <end position="220"/>
    </location>
</feature>
<dbReference type="EMBL" id="MFJL01000011">
    <property type="protein sequence ID" value="OGG16567.1"/>
    <property type="molecule type" value="Genomic_DNA"/>
</dbReference>
<dbReference type="PANTHER" id="PTHR11706">
    <property type="entry name" value="SOLUTE CARRIER PROTEIN FAMILY 11 MEMBER"/>
    <property type="match status" value="1"/>
</dbReference>
<dbReference type="GO" id="GO:0015086">
    <property type="term" value="F:cadmium ion transmembrane transporter activity"/>
    <property type="evidence" value="ECO:0007669"/>
    <property type="project" value="TreeGrafter"/>
</dbReference>
<reference evidence="7 8" key="1">
    <citation type="journal article" date="2016" name="Nat. Commun.">
        <title>Thousands of microbial genomes shed light on interconnected biogeochemical processes in an aquifer system.</title>
        <authorList>
            <person name="Anantharaman K."/>
            <person name="Brown C.T."/>
            <person name="Hug L.A."/>
            <person name="Sharon I."/>
            <person name="Castelle C.J."/>
            <person name="Probst A.J."/>
            <person name="Thomas B.C."/>
            <person name="Singh A."/>
            <person name="Wilkins M.J."/>
            <person name="Karaoz U."/>
            <person name="Brodie E.L."/>
            <person name="Williams K.H."/>
            <person name="Hubbard S.S."/>
            <person name="Banfield J.F."/>
        </authorList>
    </citation>
    <scope>NUCLEOTIDE SEQUENCE [LARGE SCALE GENOMIC DNA]</scope>
</reference>
<feature type="transmembrane region" description="Helical" evidence="6">
    <location>
        <begin position="396"/>
        <end position="416"/>
    </location>
</feature>